<accession>A0A8B7YMZ3</accession>
<dbReference type="AlphaFoldDB" id="A0A8B7YMZ3"/>
<keyword evidence="1" id="KW-0732">Signal</keyword>
<feature type="domain" description="Reelin" evidence="2">
    <location>
        <begin position="17"/>
        <end position="187"/>
    </location>
</feature>
<evidence type="ECO:0000313" key="3">
    <source>
        <dbReference type="Proteomes" id="UP000694845"/>
    </source>
</evidence>
<dbReference type="PANTHER" id="PTHR45828">
    <property type="entry name" value="CYTOCHROME B561/FERRIC REDUCTASE TRANSMEMBRANE"/>
    <property type="match status" value="1"/>
</dbReference>
<proteinExistence type="predicted"/>
<sequence length="219" mass="22713">MMYAVFLLAVVPAVLGFSSGPPVGSSNPNLCTDMIPTGHNSGTSLASDTANPPYTITASGDEYTRGGSLTVTITGTGGNDFKGFFIQARRADPTRNNDVAIGTFSSPPVTTQLQTCHDVENSAWGHSSSVNRSSIAATWTAPAQDEGPIKFKATIVKGVPNRDYFYLGVMSNQISFNATGGAPTQPPVTPTSGGPSHSVSVTLALVAALLASFLSVHKY</sequence>
<dbReference type="Proteomes" id="UP000694845">
    <property type="component" value="Unplaced"/>
</dbReference>
<evidence type="ECO:0000256" key="1">
    <source>
        <dbReference type="SAM" id="SignalP"/>
    </source>
</evidence>
<gene>
    <name evidence="4" type="primary">LOC110981006</name>
</gene>
<evidence type="ECO:0000313" key="4">
    <source>
        <dbReference type="RefSeq" id="XP_022093820.1"/>
    </source>
</evidence>
<dbReference type="PROSITE" id="PS51019">
    <property type="entry name" value="REELIN"/>
    <property type="match status" value="1"/>
</dbReference>
<dbReference type="PANTHER" id="PTHR45828:SF33">
    <property type="entry name" value="DOMON DOMAIN-CONTAINING PROTEIN"/>
    <property type="match status" value="1"/>
</dbReference>
<reference evidence="4" key="1">
    <citation type="submission" date="2025-08" db="UniProtKB">
        <authorList>
            <consortium name="RefSeq"/>
        </authorList>
    </citation>
    <scope>IDENTIFICATION</scope>
</reference>
<dbReference type="Pfam" id="PF02014">
    <property type="entry name" value="Reeler"/>
    <property type="match status" value="1"/>
</dbReference>
<keyword evidence="3" id="KW-1185">Reference proteome</keyword>
<dbReference type="InterPro" id="IPR051237">
    <property type="entry name" value="Ferric-chelate_Red/DefProt"/>
</dbReference>
<dbReference type="GO" id="GO:0016020">
    <property type="term" value="C:membrane"/>
    <property type="evidence" value="ECO:0007669"/>
    <property type="project" value="TreeGrafter"/>
</dbReference>
<feature type="chain" id="PRO_5034010403" evidence="1">
    <location>
        <begin position="17"/>
        <end position="219"/>
    </location>
</feature>
<dbReference type="InterPro" id="IPR042307">
    <property type="entry name" value="Reeler_sf"/>
</dbReference>
<organism evidence="3 4">
    <name type="scientific">Acanthaster planci</name>
    <name type="common">Crown-of-thorns starfish</name>
    <dbReference type="NCBI Taxonomy" id="133434"/>
    <lineage>
        <taxon>Eukaryota</taxon>
        <taxon>Metazoa</taxon>
        <taxon>Echinodermata</taxon>
        <taxon>Eleutherozoa</taxon>
        <taxon>Asterozoa</taxon>
        <taxon>Asteroidea</taxon>
        <taxon>Valvatacea</taxon>
        <taxon>Valvatida</taxon>
        <taxon>Acanthasteridae</taxon>
        <taxon>Acanthaster</taxon>
    </lineage>
</organism>
<feature type="signal peptide" evidence="1">
    <location>
        <begin position="1"/>
        <end position="16"/>
    </location>
</feature>
<dbReference type="GeneID" id="110981006"/>
<dbReference type="CDD" id="cd08544">
    <property type="entry name" value="Reeler"/>
    <property type="match status" value="1"/>
</dbReference>
<dbReference type="OrthoDB" id="2419613at2759"/>
<dbReference type="RefSeq" id="XP_022093820.1">
    <property type="nucleotide sequence ID" value="XM_022238128.1"/>
</dbReference>
<dbReference type="KEGG" id="aplc:110981006"/>
<name>A0A8B7YMZ3_ACAPL</name>
<dbReference type="Gene3D" id="2.60.40.4060">
    <property type="entry name" value="Reeler domain"/>
    <property type="match status" value="1"/>
</dbReference>
<dbReference type="InterPro" id="IPR002861">
    <property type="entry name" value="Reeler_dom"/>
</dbReference>
<dbReference type="OMA" id="DNAWSHK"/>
<evidence type="ECO:0000259" key="2">
    <source>
        <dbReference type="PROSITE" id="PS51019"/>
    </source>
</evidence>
<protein>
    <submittedName>
        <fullName evidence="4">Ferric-chelate reductase 1</fullName>
    </submittedName>
</protein>